<gene>
    <name evidence="2" type="ORF">ACFOEB_05055</name>
</gene>
<comment type="caution">
    <text evidence="2">The sequence shown here is derived from an EMBL/GenBank/DDBJ whole genome shotgun (WGS) entry which is preliminary data.</text>
</comment>
<dbReference type="InterPro" id="IPR029032">
    <property type="entry name" value="AhpD-like"/>
</dbReference>
<evidence type="ECO:0000313" key="3">
    <source>
        <dbReference type="Proteomes" id="UP001595548"/>
    </source>
</evidence>
<sequence>MHERISQQAVYQYCPRLAEHLLALGKTDTNAQITSGIIHLVKLRVSQINGCGFCQHMHSAEARKDGERQERLDVLPAWRELACFTPPERAALAWAEATTLISQQAVNDATYQNAVTHFGEAGLIELTTVILEINSWNRISVSLQFQPAIAD</sequence>
<keyword evidence="3" id="KW-1185">Reference proteome</keyword>
<organism evidence="2 3">
    <name type="scientific">Gilvimarinus japonicus</name>
    <dbReference type="NCBI Taxonomy" id="1796469"/>
    <lineage>
        <taxon>Bacteria</taxon>
        <taxon>Pseudomonadati</taxon>
        <taxon>Pseudomonadota</taxon>
        <taxon>Gammaproteobacteria</taxon>
        <taxon>Cellvibrionales</taxon>
        <taxon>Cellvibrionaceae</taxon>
        <taxon>Gilvimarinus</taxon>
    </lineage>
</organism>
<dbReference type="NCBIfam" id="TIGR00778">
    <property type="entry name" value="ahpD_dom"/>
    <property type="match status" value="1"/>
</dbReference>
<dbReference type="SUPFAM" id="SSF69118">
    <property type="entry name" value="AhpD-like"/>
    <property type="match status" value="1"/>
</dbReference>
<dbReference type="PANTHER" id="PTHR34846">
    <property type="entry name" value="4-CARBOXYMUCONOLACTONE DECARBOXYLASE FAMILY PROTEIN (AFU_ORTHOLOGUE AFUA_6G11590)"/>
    <property type="match status" value="1"/>
</dbReference>
<accession>A0ABV7HL10</accession>
<evidence type="ECO:0000313" key="2">
    <source>
        <dbReference type="EMBL" id="MFC3154563.1"/>
    </source>
</evidence>
<dbReference type="InterPro" id="IPR003779">
    <property type="entry name" value="CMD-like"/>
</dbReference>
<reference evidence="3" key="1">
    <citation type="journal article" date="2019" name="Int. J. Syst. Evol. Microbiol.">
        <title>The Global Catalogue of Microorganisms (GCM) 10K type strain sequencing project: providing services to taxonomists for standard genome sequencing and annotation.</title>
        <authorList>
            <consortium name="The Broad Institute Genomics Platform"/>
            <consortium name="The Broad Institute Genome Sequencing Center for Infectious Disease"/>
            <person name="Wu L."/>
            <person name="Ma J."/>
        </authorList>
    </citation>
    <scope>NUCLEOTIDE SEQUENCE [LARGE SCALE GENOMIC DNA]</scope>
    <source>
        <strain evidence="3">KCTC 52141</strain>
    </source>
</reference>
<dbReference type="Pfam" id="PF02627">
    <property type="entry name" value="CMD"/>
    <property type="match status" value="1"/>
</dbReference>
<dbReference type="Proteomes" id="UP001595548">
    <property type="component" value="Unassembled WGS sequence"/>
</dbReference>
<protein>
    <submittedName>
        <fullName evidence="2">Carboxymuconolactone decarboxylase family protein</fullName>
    </submittedName>
</protein>
<dbReference type="PANTHER" id="PTHR34846:SF10">
    <property type="entry name" value="CYTOPLASMIC PROTEIN"/>
    <property type="match status" value="1"/>
</dbReference>
<feature type="domain" description="Carboxymuconolactone decarboxylase-like" evidence="1">
    <location>
        <begin position="16"/>
        <end position="97"/>
    </location>
</feature>
<dbReference type="RefSeq" id="WP_339618024.1">
    <property type="nucleotide sequence ID" value="NZ_AP031500.1"/>
</dbReference>
<name>A0ABV7HL10_9GAMM</name>
<proteinExistence type="predicted"/>
<dbReference type="EMBL" id="JBHRTL010000004">
    <property type="protein sequence ID" value="MFC3154563.1"/>
    <property type="molecule type" value="Genomic_DNA"/>
</dbReference>
<dbReference type="Gene3D" id="1.20.1290.10">
    <property type="entry name" value="AhpD-like"/>
    <property type="match status" value="1"/>
</dbReference>
<dbReference type="InterPro" id="IPR004675">
    <property type="entry name" value="AhpD_core"/>
</dbReference>
<evidence type="ECO:0000259" key="1">
    <source>
        <dbReference type="Pfam" id="PF02627"/>
    </source>
</evidence>